<name>A0ABQ6GF90_9BACL</name>
<dbReference type="PANTHER" id="PTHR22603:SF66">
    <property type="entry name" value="ETHANOLAMINE KINASE"/>
    <property type="match status" value="1"/>
</dbReference>
<dbReference type="Proteomes" id="UP001157114">
    <property type="component" value="Unassembled WGS sequence"/>
</dbReference>
<protein>
    <recommendedName>
        <fullName evidence="3">Aminoglycoside phosphotransferase</fullName>
    </recommendedName>
</protein>
<proteinExistence type="predicted"/>
<dbReference type="InterPro" id="IPR011009">
    <property type="entry name" value="Kinase-like_dom_sf"/>
</dbReference>
<evidence type="ECO:0000313" key="2">
    <source>
        <dbReference type="Proteomes" id="UP001157114"/>
    </source>
</evidence>
<dbReference type="Gene3D" id="3.30.200.20">
    <property type="entry name" value="Phosphorylase Kinase, domain 1"/>
    <property type="match status" value="1"/>
</dbReference>
<evidence type="ECO:0000313" key="1">
    <source>
        <dbReference type="EMBL" id="GLX68900.1"/>
    </source>
</evidence>
<dbReference type="EMBL" id="BSSQ01000013">
    <property type="protein sequence ID" value="GLX68900.1"/>
    <property type="molecule type" value="Genomic_DNA"/>
</dbReference>
<keyword evidence="2" id="KW-1185">Reference proteome</keyword>
<evidence type="ECO:0008006" key="3">
    <source>
        <dbReference type="Google" id="ProtNLM"/>
    </source>
</evidence>
<dbReference type="Pfam" id="PF01633">
    <property type="entry name" value="Choline_kinase"/>
    <property type="match status" value="1"/>
</dbReference>
<gene>
    <name evidence="1" type="ORF">MU1_32450</name>
</gene>
<reference evidence="1 2" key="1">
    <citation type="submission" date="2023-03" db="EMBL/GenBank/DDBJ databases">
        <title>Draft genome sequence of the bacteria which degrade cell wall of Tricholomamatutake.</title>
        <authorList>
            <person name="Konishi Y."/>
            <person name="Fukuta Y."/>
            <person name="Shirasaka N."/>
        </authorList>
    </citation>
    <scope>NUCLEOTIDE SEQUENCE [LARGE SCALE GENOMIC DNA]</scope>
    <source>
        <strain evidence="2">mu1</strain>
    </source>
</reference>
<dbReference type="Gene3D" id="3.90.1200.10">
    <property type="match status" value="1"/>
</dbReference>
<dbReference type="SUPFAM" id="SSF56112">
    <property type="entry name" value="Protein kinase-like (PK-like)"/>
    <property type="match status" value="1"/>
</dbReference>
<comment type="caution">
    <text evidence="1">The sequence shown here is derived from an EMBL/GenBank/DDBJ whole genome shotgun (WGS) entry which is preliminary data.</text>
</comment>
<sequence length="294" mass="34897">MKMEVEDIIRNIPELASEFLSFENLDGGLCNKTFKILTKQKAYVLRINSKQNEYLNLTRHSEIEVMKKAHCDGFSPKVIASDFPEQFVITEFIEGRMLEKEDLADENIKSMIMHRLKLIHEMEGQDRKCTPYDLIHGYLKGADSFQVKRPDGVNRILDRVEKIAYQRSNDKEYNNKFCHNDSFLCNMIYTGDKLQIIDWELSGIGDIFFELTLIPFTNQFSEAEEREWLKLYFGHFEEDTFRIFQSMKYVSMVREVAWGLFYSGLTKEDKHKEFDYYKFAEYCIERIENGIYQL</sequence>
<accession>A0ABQ6GF90</accession>
<dbReference type="PANTHER" id="PTHR22603">
    <property type="entry name" value="CHOLINE/ETHANOALAMINE KINASE"/>
    <property type="match status" value="1"/>
</dbReference>
<organism evidence="1 2">
    <name type="scientific">Paenibacillus glycanilyticus</name>
    <dbReference type="NCBI Taxonomy" id="126569"/>
    <lineage>
        <taxon>Bacteria</taxon>
        <taxon>Bacillati</taxon>
        <taxon>Bacillota</taxon>
        <taxon>Bacilli</taxon>
        <taxon>Bacillales</taxon>
        <taxon>Paenibacillaceae</taxon>
        <taxon>Paenibacillus</taxon>
    </lineage>
</organism>